<dbReference type="NCBIfam" id="NF007714">
    <property type="entry name" value="PRK10410.1-2"/>
    <property type="match status" value="1"/>
</dbReference>
<dbReference type="Proteomes" id="UP000677305">
    <property type="component" value="Chromosome"/>
</dbReference>
<dbReference type="KEGG" id="vgu:HYG85_03600"/>
<dbReference type="Pfam" id="PF11756">
    <property type="entry name" value="YgbA_NO"/>
    <property type="match status" value="1"/>
</dbReference>
<dbReference type="RefSeq" id="WP_212692320.1">
    <property type="nucleotide sequence ID" value="NZ_CP058561.1"/>
</dbReference>
<accession>A0A8J8M7Z8</accession>
<proteinExistence type="predicted"/>
<name>A0A8J8M7Z8_9FIRM</name>
<evidence type="ECO:0000313" key="2">
    <source>
        <dbReference type="Proteomes" id="UP000677305"/>
    </source>
</evidence>
<dbReference type="EMBL" id="CP058561">
    <property type="protein sequence ID" value="QUH28047.1"/>
    <property type="molecule type" value="Genomic_DNA"/>
</dbReference>
<organism evidence="1 2">
    <name type="scientific">Vallitalea guaymasensis</name>
    <dbReference type="NCBI Taxonomy" id="1185412"/>
    <lineage>
        <taxon>Bacteria</taxon>
        <taxon>Bacillati</taxon>
        <taxon>Bacillota</taxon>
        <taxon>Clostridia</taxon>
        <taxon>Lachnospirales</taxon>
        <taxon>Vallitaleaceae</taxon>
        <taxon>Vallitalea</taxon>
    </lineage>
</organism>
<dbReference type="InterPro" id="IPR020483">
    <property type="entry name" value="Uncharacterised_YgbA"/>
</dbReference>
<keyword evidence="2" id="KW-1185">Reference proteome</keyword>
<sequence>MTRIEKEKRMIAQMIKLYCKKNHHNKELCNECKELLEYALKRLDHCRYGENKTFCNKCPTHCYKKDKREQMRNVMGFSGPRMILHNPLMVIKHFIQKN</sequence>
<evidence type="ECO:0000313" key="1">
    <source>
        <dbReference type="EMBL" id="QUH28047.1"/>
    </source>
</evidence>
<protein>
    <submittedName>
        <fullName evidence="1">Nitrous oxide-stimulated promoter family protein</fullName>
    </submittedName>
</protein>
<dbReference type="AlphaFoldDB" id="A0A8J8M7Z8"/>
<reference evidence="1 2" key="1">
    <citation type="submission" date="2020-07" db="EMBL/GenBank/DDBJ databases">
        <title>Vallitalea guaymasensis genome.</title>
        <authorList>
            <person name="Postec A."/>
        </authorList>
    </citation>
    <scope>NUCLEOTIDE SEQUENCE [LARGE SCALE GENOMIC DNA]</scope>
    <source>
        <strain evidence="1 2">Ra1766G1</strain>
    </source>
</reference>
<gene>
    <name evidence="1" type="ORF">HYG85_03600</name>
</gene>